<evidence type="ECO:0000256" key="14">
    <source>
        <dbReference type="ARBA" id="ARBA00033194"/>
    </source>
</evidence>
<name>A0AAF0DIK8_9EURO</name>
<evidence type="ECO:0000256" key="11">
    <source>
        <dbReference type="ARBA" id="ARBA00022840"/>
    </source>
</evidence>
<comment type="subunit">
    <text evidence="3">Component of the EKC/KEOPS complex composed of at least BUD32, CGI121, GON7, KAE1 and PCC1; the whole complex dimerizes.</text>
</comment>
<evidence type="ECO:0000256" key="3">
    <source>
        <dbReference type="ARBA" id="ARBA00011534"/>
    </source>
</evidence>
<dbReference type="InterPro" id="IPR008266">
    <property type="entry name" value="Tyr_kinase_AS"/>
</dbReference>
<dbReference type="PANTHER" id="PTHR47634">
    <property type="entry name" value="PROTEIN KINASE DOMAIN-CONTAINING PROTEIN-RELATED"/>
    <property type="match status" value="1"/>
</dbReference>
<keyword evidence="10 18" id="KW-0418">Kinase</keyword>
<dbReference type="GO" id="GO:0050684">
    <property type="term" value="P:regulation of mRNA processing"/>
    <property type="evidence" value="ECO:0007669"/>
    <property type="project" value="TreeGrafter"/>
</dbReference>
<dbReference type="Gene3D" id="1.10.510.10">
    <property type="entry name" value="Transferase(Phosphotransferase) domain 1"/>
    <property type="match status" value="1"/>
</dbReference>
<dbReference type="GO" id="GO:0000781">
    <property type="term" value="C:chromosome, telomeric region"/>
    <property type="evidence" value="ECO:0007669"/>
    <property type="project" value="UniProtKB-SubCell"/>
</dbReference>
<dbReference type="AlphaFoldDB" id="A0AAF0DIK8"/>
<evidence type="ECO:0000313" key="18">
    <source>
        <dbReference type="EMBL" id="WEW59325.1"/>
    </source>
</evidence>
<dbReference type="GO" id="GO:0005524">
    <property type="term" value="F:ATP binding"/>
    <property type="evidence" value="ECO:0007669"/>
    <property type="project" value="UniProtKB-KW"/>
</dbReference>
<evidence type="ECO:0000256" key="5">
    <source>
        <dbReference type="ARBA" id="ARBA00013948"/>
    </source>
</evidence>
<dbReference type="PROSITE" id="PS50011">
    <property type="entry name" value="PROTEIN_KINASE_DOM"/>
    <property type="match status" value="1"/>
</dbReference>
<evidence type="ECO:0000256" key="1">
    <source>
        <dbReference type="ARBA" id="ARBA00003747"/>
    </source>
</evidence>
<evidence type="ECO:0000256" key="6">
    <source>
        <dbReference type="ARBA" id="ARBA00019973"/>
    </source>
</evidence>
<dbReference type="Pfam" id="PF00069">
    <property type="entry name" value="Pkinase"/>
    <property type="match status" value="1"/>
</dbReference>
<evidence type="ECO:0000256" key="9">
    <source>
        <dbReference type="ARBA" id="ARBA00022741"/>
    </source>
</evidence>
<dbReference type="InterPro" id="IPR011009">
    <property type="entry name" value="Kinase-like_dom_sf"/>
</dbReference>
<comment type="subcellular location">
    <subcellularLocation>
        <location evidence="2">Chromosome</location>
        <location evidence="2">Telomere</location>
    </subcellularLocation>
</comment>
<sequence length="396" mass="45657">MEDLYELNGLIYTEERFSRYRPGGYHPVCLGDTFKNGRYKVHHKLGFGSFATVWLANDRKQNRWVSLKILTAESSSESRELRILDQLAKRSQGNLFSKYIVQVLDHFVHQGPNGHHLCIVFELLGPSAAMLLDPLYHSSDDELLETETIFRVTKQLLKAVRFIHDAGIVHGDISIGNIVFTWSDLSNLSEEEIMEALGPPDIEPLVRRDGKSLDKGLPRYLVQRADWREWLDEDEEDIRLIDFGEAFLLTEKPEWVSEPGGMRAPEMIFGEGFDLTGDLWCAGVAIYSLLYVAPPPYFYLGSKSALLYQMIGLAEDRLPDEWYVKWERMRIEEKRKIFNMELLEQWKLDPSFERKVKDPALRSTLSPILEVIKGLAKFVPSHRMMACEALKLLEDC</sequence>
<evidence type="ECO:0000313" key="19">
    <source>
        <dbReference type="Proteomes" id="UP001219355"/>
    </source>
</evidence>
<proteinExistence type="predicted"/>
<keyword evidence="12" id="KW-0158">Chromosome</keyword>
<keyword evidence="12" id="KW-0779">Telomere</keyword>
<protein>
    <recommendedName>
        <fullName evidence="6">EKC/KEOPS complex subunit BUD32</fullName>
        <ecNumber evidence="4">2.7.11.1</ecNumber>
    </recommendedName>
    <alternativeName>
        <fullName evidence="13 14">Atypical Serine/threonine protein kinase BUD32</fullName>
    </alternativeName>
    <alternativeName>
        <fullName evidence="5">EKC/KEOPS complex subunit bud32</fullName>
    </alternativeName>
</protein>
<keyword evidence="9" id="KW-0547">Nucleotide-binding</keyword>
<evidence type="ECO:0000256" key="7">
    <source>
        <dbReference type="ARBA" id="ARBA00022527"/>
    </source>
</evidence>
<evidence type="ECO:0000256" key="8">
    <source>
        <dbReference type="ARBA" id="ARBA00022679"/>
    </source>
</evidence>
<evidence type="ECO:0000256" key="13">
    <source>
        <dbReference type="ARBA" id="ARBA00030980"/>
    </source>
</evidence>
<evidence type="ECO:0000256" key="16">
    <source>
        <dbReference type="ARBA" id="ARBA00048679"/>
    </source>
</evidence>
<comment type="catalytic activity">
    <reaction evidence="15">
        <text>L-threonyl-[protein] + ATP = O-phospho-L-threonyl-[protein] + ADP + H(+)</text>
        <dbReference type="Rhea" id="RHEA:46608"/>
        <dbReference type="Rhea" id="RHEA-COMP:11060"/>
        <dbReference type="Rhea" id="RHEA-COMP:11605"/>
        <dbReference type="ChEBI" id="CHEBI:15378"/>
        <dbReference type="ChEBI" id="CHEBI:30013"/>
        <dbReference type="ChEBI" id="CHEBI:30616"/>
        <dbReference type="ChEBI" id="CHEBI:61977"/>
        <dbReference type="ChEBI" id="CHEBI:456216"/>
        <dbReference type="EC" id="2.7.11.1"/>
    </reaction>
</comment>
<dbReference type="InterPro" id="IPR000719">
    <property type="entry name" value="Prot_kinase_dom"/>
</dbReference>
<dbReference type="PROSITE" id="PS00109">
    <property type="entry name" value="PROTEIN_KINASE_TYR"/>
    <property type="match status" value="1"/>
</dbReference>
<dbReference type="EMBL" id="CP120629">
    <property type="protein sequence ID" value="WEW59325.1"/>
    <property type="molecule type" value="Genomic_DNA"/>
</dbReference>
<dbReference type="EC" id="2.7.11.1" evidence="4"/>
<keyword evidence="11" id="KW-0067">ATP-binding</keyword>
<evidence type="ECO:0000259" key="17">
    <source>
        <dbReference type="PROSITE" id="PS50011"/>
    </source>
</evidence>
<evidence type="ECO:0000256" key="10">
    <source>
        <dbReference type="ARBA" id="ARBA00022777"/>
    </source>
</evidence>
<comment type="catalytic activity">
    <reaction evidence="16">
        <text>L-seryl-[protein] + ATP = O-phospho-L-seryl-[protein] + ADP + H(+)</text>
        <dbReference type="Rhea" id="RHEA:17989"/>
        <dbReference type="Rhea" id="RHEA-COMP:9863"/>
        <dbReference type="Rhea" id="RHEA-COMP:11604"/>
        <dbReference type="ChEBI" id="CHEBI:15378"/>
        <dbReference type="ChEBI" id="CHEBI:29999"/>
        <dbReference type="ChEBI" id="CHEBI:30616"/>
        <dbReference type="ChEBI" id="CHEBI:83421"/>
        <dbReference type="ChEBI" id="CHEBI:456216"/>
        <dbReference type="EC" id="2.7.11.1"/>
    </reaction>
</comment>
<dbReference type="GO" id="GO:0004674">
    <property type="term" value="F:protein serine/threonine kinase activity"/>
    <property type="evidence" value="ECO:0007669"/>
    <property type="project" value="UniProtKB-KW"/>
</dbReference>
<comment type="function">
    <text evidence="1">Component of the EKC/KEOPS complex that is required for the formation of a threonylcarbamoyl group on adenosine at position 37 (t(6)A37) in tRNAs that read codons beginning with adenine. The complex is probably involved in the transfer of the threonylcarbamoyl moiety of threonylcarbamoyl-AMP (TC-AMP) to the N6 group of A37. BUD32 has ATPase activity in the context of the EKC/KEOPS complex and likely plays a supporting role to the catalytic subunit KAE1. The EKC/KEOPS complex also promotes both telomere uncapping and telomere elongation. The complex is required for efficient recruitment of transcriptional coactivators.</text>
</comment>
<dbReference type="SMART" id="SM00220">
    <property type="entry name" value="S_TKc"/>
    <property type="match status" value="1"/>
</dbReference>
<organism evidence="18 19">
    <name type="scientific">Emydomyces testavorans</name>
    <dbReference type="NCBI Taxonomy" id="2070801"/>
    <lineage>
        <taxon>Eukaryota</taxon>
        <taxon>Fungi</taxon>
        <taxon>Dikarya</taxon>
        <taxon>Ascomycota</taxon>
        <taxon>Pezizomycotina</taxon>
        <taxon>Eurotiomycetes</taxon>
        <taxon>Eurotiomycetidae</taxon>
        <taxon>Onygenales</taxon>
        <taxon>Nannizziopsiaceae</taxon>
        <taxon>Emydomyces</taxon>
    </lineage>
</organism>
<dbReference type="PANTHER" id="PTHR47634:SF9">
    <property type="entry name" value="PROTEIN KINASE DOMAIN-CONTAINING PROTEIN-RELATED"/>
    <property type="match status" value="1"/>
</dbReference>
<keyword evidence="19" id="KW-1185">Reference proteome</keyword>
<accession>A0AAF0DIK8</accession>
<evidence type="ECO:0000256" key="2">
    <source>
        <dbReference type="ARBA" id="ARBA00004574"/>
    </source>
</evidence>
<dbReference type="GO" id="GO:0000245">
    <property type="term" value="P:spliceosomal complex assembly"/>
    <property type="evidence" value="ECO:0007669"/>
    <property type="project" value="TreeGrafter"/>
</dbReference>
<keyword evidence="8 18" id="KW-0808">Transferase</keyword>
<keyword evidence="7 18" id="KW-0723">Serine/threonine-protein kinase</keyword>
<evidence type="ECO:0000256" key="15">
    <source>
        <dbReference type="ARBA" id="ARBA00047899"/>
    </source>
</evidence>
<dbReference type="SUPFAM" id="SSF56112">
    <property type="entry name" value="Protein kinase-like (PK-like)"/>
    <property type="match status" value="1"/>
</dbReference>
<reference evidence="18" key="1">
    <citation type="submission" date="2023-03" db="EMBL/GenBank/DDBJ databases">
        <title>Emydomyces testavorans Genome Sequence.</title>
        <authorList>
            <person name="Hoyer L."/>
        </authorList>
    </citation>
    <scope>NUCLEOTIDE SEQUENCE</scope>
    <source>
        <strain evidence="18">16-2883</strain>
    </source>
</reference>
<dbReference type="Gene3D" id="3.30.200.20">
    <property type="entry name" value="Phosphorylase Kinase, domain 1"/>
    <property type="match status" value="1"/>
</dbReference>
<feature type="domain" description="Protein kinase" evidence="17">
    <location>
        <begin position="39"/>
        <end position="396"/>
    </location>
</feature>
<gene>
    <name evidence="18" type="ORF">PRK78_004795</name>
</gene>
<dbReference type="InterPro" id="IPR051334">
    <property type="entry name" value="SRPK"/>
</dbReference>
<dbReference type="Proteomes" id="UP001219355">
    <property type="component" value="Chromosome 3"/>
</dbReference>
<evidence type="ECO:0000256" key="12">
    <source>
        <dbReference type="ARBA" id="ARBA00022895"/>
    </source>
</evidence>
<evidence type="ECO:0000256" key="4">
    <source>
        <dbReference type="ARBA" id="ARBA00012513"/>
    </source>
</evidence>